<name>A0A6C0J7W3_9ZZZZ</name>
<dbReference type="EMBL" id="MN740313">
    <property type="protein sequence ID" value="QHT99723.1"/>
    <property type="molecule type" value="Genomic_DNA"/>
</dbReference>
<evidence type="ECO:0000313" key="1">
    <source>
        <dbReference type="EMBL" id="QHT99723.1"/>
    </source>
</evidence>
<proteinExistence type="predicted"/>
<protein>
    <submittedName>
        <fullName evidence="1">Uncharacterized protein</fullName>
    </submittedName>
</protein>
<sequence length="314" mass="35340">MGNVLGINLVDNTVYLKNNNTKLDTLYEFTIYSCVNKAGSYYNVISNDWTMTPYVNSENSNKLDFKFVYNDINGIELSSIYETYKIGSIGGLGHIFNNPVIKLGWKRNSSSLENISIHSDIETSLIYSFAKRIYNNHIQFTSRNYLINYDNTCLQENLPVINNYYTSVTEDGHKEVILGSVTLGKGKWIVIGTGSFDLENKKYFYFSDQAIGGDYGAVYGNDYFQHLASHPGLSASFSIHYYSTPNTLKNNNMPIKSLMVYDSSSENTVISWCTTCESSSASKVIFDPNILNVHNDLVNETSLSYSVSAYCVSF</sequence>
<reference evidence="1" key="1">
    <citation type="journal article" date="2020" name="Nature">
        <title>Giant virus diversity and host interactions through global metagenomics.</title>
        <authorList>
            <person name="Schulz F."/>
            <person name="Roux S."/>
            <person name="Paez-Espino D."/>
            <person name="Jungbluth S."/>
            <person name="Walsh D.A."/>
            <person name="Denef V.J."/>
            <person name="McMahon K.D."/>
            <person name="Konstantinidis K.T."/>
            <person name="Eloe-Fadrosh E.A."/>
            <person name="Kyrpides N.C."/>
            <person name="Woyke T."/>
        </authorList>
    </citation>
    <scope>NUCLEOTIDE SEQUENCE</scope>
    <source>
        <strain evidence="1">GVMAG-M-3300025727-45</strain>
    </source>
</reference>
<organism evidence="1">
    <name type="scientific">viral metagenome</name>
    <dbReference type="NCBI Taxonomy" id="1070528"/>
    <lineage>
        <taxon>unclassified sequences</taxon>
        <taxon>metagenomes</taxon>
        <taxon>organismal metagenomes</taxon>
    </lineage>
</organism>
<accession>A0A6C0J7W3</accession>
<dbReference type="AlphaFoldDB" id="A0A6C0J7W3"/>